<dbReference type="AlphaFoldDB" id="A0A4P7NRM4"/>
<evidence type="ECO:0000313" key="7">
    <source>
        <dbReference type="Proteomes" id="UP000294847"/>
    </source>
</evidence>
<dbReference type="Pfam" id="PF13738">
    <property type="entry name" value="Pyr_redox_3"/>
    <property type="match status" value="1"/>
</dbReference>
<protein>
    <recommendedName>
        <fullName evidence="8">Dimethylaniline monooxygenase</fullName>
    </recommendedName>
</protein>
<evidence type="ECO:0000256" key="3">
    <source>
        <dbReference type="ARBA" id="ARBA00023002"/>
    </source>
</evidence>
<evidence type="ECO:0008006" key="8">
    <source>
        <dbReference type="Google" id="ProtNLM"/>
    </source>
</evidence>
<dbReference type="PRINTS" id="PR00411">
    <property type="entry name" value="PNDRDTASEI"/>
</dbReference>
<keyword evidence="1" id="KW-0285">Flavoprotein</keyword>
<sequence length="694" mass="76979">MSVETAAPEAMADVIVIGAGPSGLCAAKTFLQLQPDASVVILEAFPSLGGVWATERLFPTLRTNNLTGNFEFTDFPLTPERFGASPGQHIPGESMNAYYKAYAEHHQLTGRIRYNAKASEVRRPAEGEGWLVEVEDTSKPHDDEERQPPQTETLRCRKLIVATGVHPKPRIAELQGAADFKGPIIHSSEMGPKFDTVFNSGANKEGDDNSAQRKKTICVIGGSKSSYDAAYLACVTGHEVDWVIRETGRGPSWIMPSWARMGPFKLVRERLARVRFISFMSPWAFDDFSGVGWLREAVHGTAAGRFVKGKFWKLMHFTTAVQTGFKGQSPHRVLEPEHSPFWYGTATGIDNYDKSLHDFVNSGQIRVHRDDISHLSEHKVHLCRGQELQVDAIVAATGYWAKPAINFVPESTHSGLGVPSISLSQSQQLHWRRLEAASDAKIGARFPELIKGPPQSRKSKSPAGRWSKSSTATGKGAGGRPALYKFGSADHEMPYSPWRLYRGIAPPGLAATGDRSLAFVGIHSNLSNMLRLEVQSLWAASYLLGHALDDPNLDGSPRSAKAIFEEAALLQRWSQRRAPLGHGRSFPDMVFDQIPYWDLLLHDLGLPTARKGSLWRELFEPYTQQDFGGLVDEYLAKGGARRRASEESASRHRVVCESREQPSSLAYGLRVVQWAGLASMTLWFFYWVLVVRQF</sequence>
<dbReference type="SUPFAM" id="SSF51905">
    <property type="entry name" value="FAD/NAD(P)-binding domain"/>
    <property type="match status" value="2"/>
</dbReference>
<evidence type="ECO:0000256" key="2">
    <source>
        <dbReference type="ARBA" id="ARBA00022827"/>
    </source>
</evidence>
<reference evidence="6 7" key="1">
    <citation type="journal article" date="2019" name="Mol. Biol. Evol.">
        <title>Blast fungal genomes show frequent chromosomal changes, gene gains and losses, and effector gene turnover.</title>
        <authorList>
            <person name="Gomez Luciano L.B."/>
            <person name="Jason Tsai I."/>
            <person name="Chuma I."/>
            <person name="Tosa Y."/>
            <person name="Chen Y.H."/>
            <person name="Li J.Y."/>
            <person name="Li M.Y."/>
            <person name="Jade Lu M.Y."/>
            <person name="Nakayashiki H."/>
            <person name="Li W.H."/>
        </authorList>
    </citation>
    <scope>NUCLEOTIDE SEQUENCE [LARGE SCALE GENOMIC DNA]</scope>
    <source>
        <strain evidence="6">MZ5-1-6</strain>
    </source>
</reference>
<dbReference type="EMBL" id="CP034209">
    <property type="protein sequence ID" value="QBZ65091.1"/>
    <property type="molecule type" value="Genomic_DNA"/>
</dbReference>
<dbReference type="GO" id="GO:0016491">
    <property type="term" value="F:oxidoreductase activity"/>
    <property type="evidence" value="ECO:0007669"/>
    <property type="project" value="UniProtKB-KW"/>
</dbReference>
<feature type="transmembrane region" description="Helical" evidence="5">
    <location>
        <begin position="671"/>
        <end position="691"/>
    </location>
</feature>
<evidence type="ECO:0000313" key="6">
    <source>
        <dbReference type="EMBL" id="QBZ65091.1"/>
    </source>
</evidence>
<dbReference type="PANTHER" id="PTHR23023">
    <property type="entry name" value="DIMETHYLANILINE MONOOXYGENASE"/>
    <property type="match status" value="1"/>
</dbReference>
<keyword evidence="5" id="KW-0812">Transmembrane</keyword>
<dbReference type="Proteomes" id="UP000294847">
    <property type="component" value="Chromosome 6"/>
</dbReference>
<accession>A0A4P7NRM4</accession>
<keyword evidence="3" id="KW-0560">Oxidoreductase</keyword>
<dbReference type="InterPro" id="IPR050346">
    <property type="entry name" value="FMO-like"/>
</dbReference>
<keyword evidence="5" id="KW-1133">Transmembrane helix</keyword>
<keyword evidence="5" id="KW-0472">Membrane</keyword>
<feature type="region of interest" description="Disordered" evidence="4">
    <location>
        <begin position="447"/>
        <end position="485"/>
    </location>
</feature>
<dbReference type="InterPro" id="IPR036188">
    <property type="entry name" value="FAD/NAD-bd_sf"/>
</dbReference>
<organism evidence="6 7">
    <name type="scientific">Pyricularia oryzae</name>
    <name type="common">Rice blast fungus</name>
    <name type="synonym">Magnaporthe oryzae</name>
    <dbReference type="NCBI Taxonomy" id="318829"/>
    <lineage>
        <taxon>Eukaryota</taxon>
        <taxon>Fungi</taxon>
        <taxon>Dikarya</taxon>
        <taxon>Ascomycota</taxon>
        <taxon>Pezizomycotina</taxon>
        <taxon>Sordariomycetes</taxon>
        <taxon>Sordariomycetidae</taxon>
        <taxon>Magnaporthales</taxon>
        <taxon>Pyriculariaceae</taxon>
        <taxon>Pyricularia</taxon>
    </lineage>
</organism>
<name>A0A4P7NRM4_PYROR</name>
<evidence type="ECO:0000256" key="1">
    <source>
        <dbReference type="ARBA" id="ARBA00022630"/>
    </source>
</evidence>
<dbReference type="PRINTS" id="PR00368">
    <property type="entry name" value="FADPNR"/>
</dbReference>
<dbReference type="Gene3D" id="3.50.50.60">
    <property type="entry name" value="FAD/NAD(P)-binding domain"/>
    <property type="match status" value="1"/>
</dbReference>
<evidence type="ECO:0000256" key="5">
    <source>
        <dbReference type="SAM" id="Phobius"/>
    </source>
</evidence>
<gene>
    <name evidence="6" type="ORF">PoMZ_06795</name>
</gene>
<proteinExistence type="predicted"/>
<evidence type="ECO:0000256" key="4">
    <source>
        <dbReference type="SAM" id="MobiDB-lite"/>
    </source>
</evidence>
<keyword evidence="2" id="KW-0274">FAD</keyword>